<dbReference type="PROSITE" id="PS01096">
    <property type="entry name" value="PPIC_PPIASE_1"/>
    <property type="match status" value="1"/>
</dbReference>
<dbReference type="Proteomes" id="UP000463388">
    <property type="component" value="Unassembled WGS sequence"/>
</dbReference>
<comment type="caution">
    <text evidence="5">The sequence shown here is derived from an EMBL/GenBank/DDBJ whole genome shotgun (WGS) entry which is preliminary data.</text>
</comment>
<dbReference type="PROSITE" id="PS51257">
    <property type="entry name" value="PROKAR_LIPOPROTEIN"/>
    <property type="match status" value="1"/>
</dbReference>
<dbReference type="AlphaFoldDB" id="A0A6N8JKC7"/>
<organism evidence="5 6">
    <name type="scientific">Adlercreutzia mucosicola</name>
    <dbReference type="NCBI Taxonomy" id="580026"/>
    <lineage>
        <taxon>Bacteria</taxon>
        <taxon>Bacillati</taxon>
        <taxon>Actinomycetota</taxon>
        <taxon>Coriobacteriia</taxon>
        <taxon>Eggerthellales</taxon>
        <taxon>Eggerthellaceae</taxon>
        <taxon>Adlercreutzia</taxon>
    </lineage>
</organism>
<dbReference type="Pfam" id="PF13624">
    <property type="entry name" value="SurA_N_3"/>
    <property type="match status" value="1"/>
</dbReference>
<keyword evidence="1 5" id="KW-0413">Isomerase</keyword>
<evidence type="ECO:0000256" key="3">
    <source>
        <dbReference type="SAM" id="SignalP"/>
    </source>
</evidence>
<dbReference type="InterPro" id="IPR023058">
    <property type="entry name" value="PPIase_PpiC_CS"/>
</dbReference>
<dbReference type="InterPro" id="IPR027304">
    <property type="entry name" value="Trigger_fact/SurA_dom_sf"/>
</dbReference>
<name>A0A6N8JKC7_9ACTN</name>
<evidence type="ECO:0000259" key="4">
    <source>
        <dbReference type="PROSITE" id="PS50198"/>
    </source>
</evidence>
<dbReference type="PANTHER" id="PTHR47245:SF2">
    <property type="entry name" value="PEPTIDYL-PROLYL CIS-TRANS ISOMERASE HP_0175-RELATED"/>
    <property type="match status" value="1"/>
</dbReference>
<dbReference type="RefSeq" id="WP_160344818.1">
    <property type="nucleotide sequence ID" value="NZ_WSRR01000003.1"/>
</dbReference>
<dbReference type="SUPFAM" id="SSF109998">
    <property type="entry name" value="Triger factor/SurA peptide-binding domain-like"/>
    <property type="match status" value="1"/>
</dbReference>
<dbReference type="Gene3D" id="3.10.50.40">
    <property type="match status" value="1"/>
</dbReference>
<feature type="compositionally biased region" description="Low complexity" evidence="2">
    <location>
        <begin position="407"/>
        <end position="419"/>
    </location>
</feature>
<evidence type="ECO:0000256" key="1">
    <source>
        <dbReference type="PROSITE-ProRule" id="PRU00278"/>
    </source>
</evidence>
<feature type="chain" id="PRO_5038583810" evidence="3">
    <location>
        <begin position="21"/>
        <end position="463"/>
    </location>
</feature>
<gene>
    <name evidence="5" type="ORF">GKZ27_02530</name>
</gene>
<reference evidence="5 6" key="1">
    <citation type="submission" date="2019-12" db="EMBL/GenBank/DDBJ databases">
        <title>Microbes associate with the intestines of laboratory mice.</title>
        <authorList>
            <person name="Navarre W."/>
            <person name="Wong E."/>
        </authorList>
    </citation>
    <scope>NUCLEOTIDE SEQUENCE [LARGE SCALE GENOMIC DNA]</scope>
    <source>
        <strain evidence="5 6">NM66_B29</strain>
    </source>
</reference>
<feature type="compositionally biased region" description="Gly residues" evidence="2">
    <location>
        <begin position="453"/>
        <end position="463"/>
    </location>
</feature>
<dbReference type="PANTHER" id="PTHR47245">
    <property type="entry name" value="PEPTIDYLPROLYL ISOMERASE"/>
    <property type="match status" value="1"/>
</dbReference>
<feature type="region of interest" description="Disordered" evidence="2">
    <location>
        <begin position="354"/>
        <end position="463"/>
    </location>
</feature>
<dbReference type="InterPro" id="IPR046357">
    <property type="entry name" value="PPIase_dom_sf"/>
</dbReference>
<dbReference type="Pfam" id="PF00639">
    <property type="entry name" value="Rotamase"/>
    <property type="match status" value="1"/>
</dbReference>
<feature type="signal peptide" evidence="3">
    <location>
        <begin position="1"/>
        <end position="20"/>
    </location>
</feature>
<evidence type="ECO:0000256" key="2">
    <source>
        <dbReference type="SAM" id="MobiDB-lite"/>
    </source>
</evidence>
<sequence length="463" mass="48606">MKKLSFAKSLVTVGLAAVCAAGVVGCSGDSDASKPTYTGGVAATVNGTEIQEDTITQAIQDIRAQMGATDEESWGKWLAENDYTPESVREEIINSYVDQELVRQGAAAQEITADDNAVNEYVSQMRGNYDSDEAWADALQSVGLTEDEYRDNIALSLMTQQLKTKVAENVGDPSDEEVLTSAQAYVSSYTGAKKSSHILFDASDEALAQEVLEKVQSGELDFATAAESYSKDTGSAADGGNVGWDKLSNFVGEYTTALAELDKDQISDLVPSTYGIHIIKCTDVFTAPEKLESLDQLPVEFQDAIKAMLRSTNESQAYYTWLEEQRNAAEIVINDMPEGLPYWVDMANYPKSDDSDANVVGVDEDGNPVTVDGSETPAEGDAPVEGGDQAAAGDNVEPEGAEGTQPAEGSGDGSDAAAGQPADNGAGEQPTDGAADDSAADGTGEQPAEGDTGDGTGEGQPTE</sequence>
<dbReference type="InterPro" id="IPR000297">
    <property type="entry name" value="PPIase_PpiC"/>
</dbReference>
<dbReference type="GO" id="GO:0003755">
    <property type="term" value="F:peptidyl-prolyl cis-trans isomerase activity"/>
    <property type="evidence" value="ECO:0007669"/>
    <property type="project" value="UniProtKB-KW"/>
</dbReference>
<dbReference type="InterPro" id="IPR050245">
    <property type="entry name" value="PrsA_foldase"/>
</dbReference>
<feature type="domain" description="PpiC" evidence="4">
    <location>
        <begin position="190"/>
        <end position="283"/>
    </location>
</feature>
<keyword evidence="6" id="KW-1185">Reference proteome</keyword>
<dbReference type="OrthoDB" id="14196at2"/>
<protein>
    <submittedName>
        <fullName evidence="5">Peptidylprolyl isomerase</fullName>
    </submittedName>
</protein>
<dbReference type="EMBL" id="WSRR01000003">
    <property type="protein sequence ID" value="MVX60341.1"/>
    <property type="molecule type" value="Genomic_DNA"/>
</dbReference>
<keyword evidence="3" id="KW-0732">Signal</keyword>
<dbReference type="PROSITE" id="PS50198">
    <property type="entry name" value="PPIC_PPIASE_2"/>
    <property type="match status" value="1"/>
</dbReference>
<accession>A0A6N8JKC7</accession>
<dbReference type="SUPFAM" id="SSF54534">
    <property type="entry name" value="FKBP-like"/>
    <property type="match status" value="1"/>
</dbReference>
<dbReference type="Gene3D" id="1.10.4030.10">
    <property type="entry name" value="Porin chaperone SurA, peptide-binding domain"/>
    <property type="match status" value="1"/>
</dbReference>
<evidence type="ECO:0000313" key="5">
    <source>
        <dbReference type="EMBL" id="MVX60341.1"/>
    </source>
</evidence>
<proteinExistence type="predicted"/>
<evidence type="ECO:0000313" key="6">
    <source>
        <dbReference type="Proteomes" id="UP000463388"/>
    </source>
</evidence>
<keyword evidence="1" id="KW-0697">Rotamase</keyword>